<dbReference type="Proteomes" id="UP000257109">
    <property type="component" value="Unassembled WGS sequence"/>
</dbReference>
<evidence type="ECO:0000313" key="1">
    <source>
        <dbReference type="EMBL" id="RDX84736.1"/>
    </source>
</evidence>
<proteinExistence type="predicted"/>
<feature type="non-terminal residue" evidence="1">
    <location>
        <position position="1"/>
    </location>
</feature>
<gene>
    <name evidence="1" type="ORF">CR513_34165</name>
</gene>
<dbReference type="EMBL" id="QJKJ01006963">
    <property type="protein sequence ID" value="RDX84736.1"/>
    <property type="molecule type" value="Genomic_DNA"/>
</dbReference>
<keyword evidence="2" id="KW-1185">Reference proteome</keyword>
<name>A0A371G2E6_MUCPR</name>
<evidence type="ECO:0000313" key="2">
    <source>
        <dbReference type="Proteomes" id="UP000257109"/>
    </source>
</evidence>
<accession>A0A371G2E6</accession>
<organism evidence="1 2">
    <name type="scientific">Mucuna pruriens</name>
    <name type="common">Velvet bean</name>
    <name type="synonym">Dolichos pruriens</name>
    <dbReference type="NCBI Taxonomy" id="157652"/>
    <lineage>
        <taxon>Eukaryota</taxon>
        <taxon>Viridiplantae</taxon>
        <taxon>Streptophyta</taxon>
        <taxon>Embryophyta</taxon>
        <taxon>Tracheophyta</taxon>
        <taxon>Spermatophyta</taxon>
        <taxon>Magnoliopsida</taxon>
        <taxon>eudicotyledons</taxon>
        <taxon>Gunneridae</taxon>
        <taxon>Pentapetalae</taxon>
        <taxon>rosids</taxon>
        <taxon>fabids</taxon>
        <taxon>Fabales</taxon>
        <taxon>Fabaceae</taxon>
        <taxon>Papilionoideae</taxon>
        <taxon>50 kb inversion clade</taxon>
        <taxon>NPAAA clade</taxon>
        <taxon>indigoferoid/millettioid clade</taxon>
        <taxon>Phaseoleae</taxon>
        <taxon>Mucuna</taxon>
    </lineage>
</organism>
<dbReference type="AlphaFoldDB" id="A0A371G2E6"/>
<comment type="caution">
    <text evidence="1">The sequence shown here is derived from an EMBL/GenBank/DDBJ whole genome shotgun (WGS) entry which is preliminary data.</text>
</comment>
<protein>
    <submittedName>
        <fullName evidence="1">Uncharacterized protein</fullName>
    </submittedName>
</protein>
<sequence>MKLQKVILVRREAEGERKLSLLALAALEGGAGGGAKGAHRLRFLRTRQRNKAHRQRLVKVATR</sequence>
<reference evidence="1" key="1">
    <citation type="submission" date="2018-05" db="EMBL/GenBank/DDBJ databases">
        <title>Draft genome of Mucuna pruriens seed.</title>
        <authorList>
            <person name="Nnadi N.E."/>
            <person name="Vos R."/>
            <person name="Hasami M.H."/>
            <person name="Devisetty U.K."/>
            <person name="Aguiy J.C."/>
        </authorList>
    </citation>
    <scope>NUCLEOTIDE SEQUENCE [LARGE SCALE GENOMIC DNA]</scope>
    <source>
        <strain evidence="1">JCA_2017</strain>
    </source>
</reference>